<proteinExistence type="inferred from homology"/>
<evidence type="ECO:0000256" key="12">
    <source>
        <dbReference type="ARBA" id="ARBA00049244"/>
    </source>
</evidence>
<dbReference type="EMBL" id="CM001746">
    <property type="protein sequence ID" value="KJB43754.1"/>
    <property type="molecule type" value="Genomic_DNA"/>
</dbReference>
<dbReference type="Pfam" id="PF12254">
    <property type="entry name" value="DNA_pol_alpha_N"/>
    <property type="match status" value="1"/>
</dbReference>
<dbReference type="InterPro" id="IPR006133">
    <property type="entry name" value="DNA-dir_DNA_pol_B_exonuc"/>
</dbReference>
<evidence type="ECO:0000256" key="1">
    <source>
        <dbReference type="ARBA" id="ARBA00004123"/>
    </source>
</evidence>
<dbReference type="PROSITE" id="PS00116">
    <property type="entry name" value="DNA_POLYMERASE_B"/>
    <property type="match status" value="1"/>
</dbReference>
<evidence type="ECO:0000313" key="21">
    <source>
        <dbReference type="Proteomes" id="UP000032304"/>
    </source>
</evidence>
<comment type="subcellular location">
    <subcellularLocation>
        <location evidence="1">Nucleus</location>
    </subcellularLocation>
</comment>
<keyword evidence="21" id="KW-1185">Reference proteome</keyword>
<dbReference type="InterPro" id="IPR017964">
    <property type="entry name" value="DNA-dir_DNA_pol_B_CS"/>
</dbReference>
<comment type="function">
    <text evidence="13">Polymerase alpha in a complex with DNA primase is a replicative polymerase.</text>
</comment>
<evidence type="ECO:0000313" key="20">
    <source>
        <dbReference type="EMBL" id="KJB43754.1"/>
    </source>
</evidence>
<dbReference type="FunFam" id="1.10.287.690:FF:000004">
    <property type="entry name" value="DNA polymerase"/>
    <property type="match status" value="1"/>
</dbReference>
<dbReference type="GO" id="GO:0003887">
    <property type="term" value="F:DNA-directed DNA polymerase activity"/>
    <property type="evidence" value="ECO:0007669"/>
    <property type="project" value="UniProtKB-KW"/>
</dbReference>
<feature type="region of interest" description="Disordered" evidence="15">
    <location>
        <begin position="252"/>
        <end position="271"/>
    </location>
</feature>
<dbReference type="InterPro" id="IPR012337">
    <property type="entry name" value="RNaseH-like_sf"/>
</dbReference>
<accession>A0A0D2SHQ5</accession>
<dbReference type="CDD" id="cd05776">
    <property type="entry name" value="DNA_polB_alpha_exo"/>
    <property type="match status" value="1"/>
</dbReference>
<dbReference type="SUPFAM" id="SSF56672">
    <property type="entry name" value="DNA/RNA polymerases"/>
    <property type="match status" value="1"/>
</dbReference>
<dbReference type="GO" id="GO:0008270">
    <property type="term" value="F:zinc ion binding"/>
    <property type="evidence" value="ECO:0007669"/>
    <property type="project" value="UniProtKB-KW"/>
</dbReference>
<reference evidence="20 21" key="1">
    <citation type="journal article" date="2012" name="Nature">
        <title>Repeated polyploidization of Gossypium genomes and the evolution of spinnable cotton fibres.</title>
        <authorList>
            <person name="Paterson A.H."/>
            <person name="Wendel J.F."/>
            <person name="Gundlach H."/>
            <person name="Guo H."/>
            <person name="Jenkins J."/>
            <person name="Jin D."/>
            <person name="Llewellyn D."/>
            <person name="Showmaker K.C."/>
            <person name="Shu S."/>
            <person name="Udall J."/>
            <person name="Yoo M.J."/>
            <person name="Byers R."/>
            <person name="Chen W."/>
            <person name="Doron-Faigenboim A."/>
            <person name="Duke M.V."/>
            <person name="Gong L."/>
            <person name="Grimwood J."/>
            <person name="Grover C."/>
            <person name="Grupp K."/>
            <person name="Hu G."/>
            <person name="Lee T.H."/>
            <person name="Li J."/>
            <person name="Lin L."/>
            <person name="Liu T."/>
            <person name="Marler B.S."/>
            <person name="Page J.T."/>
            <person name="Roberts A.W."/>
            <person name="Romanel E."/>
            <person name="Sanders W.S."/>
            <person name="Szadkowski E."/>
            <person name="Tan X."/>
            <person name="Tang H."/>
            <person name="Xu C."/>
            <person name="Wang J."/>
            <person name="Wang Z."/>
            <person name="Zhang D."/>
            <person name="Zhang L."/>
            <person name="Ashrafi H."/>
            <person name="Bedon F."/>
            <person name="Bowers J.E."/>
            <person name="Brubaker C.L."/>
            <person name="Chee P.W."/>
            <person name="Das S."/>
            <person name="Gingle A.R."/>
            <person name="Haigler C.H."/>
            <person name="Harker D."/>
            <person name="Hoffmann L.V."/>
            <person name="Hovav R."/>
            <person name="Jones D.C."/>
            <person name="Lemke C."/>
            <person name="Mansoor S."/>
            <person name="ur Rahman M."/>
            <person name="Rainville L.N."/>
            <person name="Rambani A."/>
            <person name="Reddy U.K."/>
            <person name="Rong J.K."/>
            <person name="Saranga Y."/>
            <person name="Scheffler B.E."/>
            <person name="Scheffler J.A."/>
            <person name="Stelly D.M."/>
            <person name="Triplett B.A."/>
            <person name="Van Deynze A."/>
            <person name="Vaslin M.F."/>
            <person name="Waghmare V.N."/>
            <person name="Walford S.A."/>
            <person name="Wright R.J."/>
            <person name="Zaki E.A."/>
            <person name="Zhang T."/>
            <person name="Dennis E.S."/>
            <person name="Mayer K.F."/>
            <person name="Peterson D.G."/>
            <person name="Rokhsar D.S."/>
            <person name="Wang X."/>
            <person name="Schmutz J."/>
        </authorList>
    </citation>
    <scope>NUCLEOTIDE SEQUENCE [LARGE SCALE GENOMIC DNA]</scope>
</reference>
<dbReference type="GO" id="GO:0003688">
    <property type="term" value="F:DNA replication origin binding"/>
    <property type="evidence" value="ECO:0007669"/>
    <property type="project" value="TreeGrafter"/>
</dbReference>
<evidence type="ECO:0000256" key="8">
    <source>
        <dbReference type="ARBA" id="ARBA00022833"/>
    </source>
</evidence>
<dbReference type="FunFam" id="1.10.132.60:FF:000004">
    <property type="entry name" value="DNA polymerase"/>
    <property type="match status" value="1"/>
</dbReference>
<dbReference type="GO" id="GO:0005658">
    <property type="term" value="C:alpha DNA polymerase:primase complex"/>
    <property type="evidence" value="ECO:0007669"/>
    <property type="project" value="TreeGrafter"/>
</dbReference>
<evidence type="ECO:0000259" key="18">
    <source>
        <dbReference type="Pfam" id="PF08996"/>
    </source>
</evidence>
<dbReference type="InterPro" id="IPR015088">
    <property type="entry name" value="Znf_DNA-dir_DNA_pol_B_alpha"/>
</dbReference>
<dbReference type="InterPro" id="IPR036397">
    <property type="entry name" value="RNaseH_sf"/>
</dbReference>
<keyword evidence="4 14" id="KW-0548">Nucleotidyltransferase</keyword>
<dbReference type="Gene3D" id="3.90.1600.10">
    <property type="entry name" value="Palm domain of DNA polymerase"/>
    <property type="match status" value="1"/>
</dbReference>
<evidence type="ECO:0000256" key="9">
    <source>
        <dbReference type="ARBA" id="ARBA00022932"/>
    </source>
</evidence>
<dbReference type="Gramene" id="KJB43754">
    <property type="protein sequence ID" value="KJB43754"/>
    <property type="gene ID" value="B456_007G214600"/>
</dbReference>
<dbReference type="Gene3D" id="1.10.287.690">
    <property type="entry name" value="Helix hairpin bin"/>
    <property type="match status" value="1"/>
</dbReference>
<dbReference type="InterPro" id="IPR042087">
    <property type="entry name" value="DNA_pol_B_thumb"/>
</dbReference>
<dbReference type="Pfam" id="PF00136">
    <property type="entry name" value="DNA_pol_B"/>
    <property type="match status" value="1"/>
</dbReference>
<feature type="compositionally biased region" description="Low complexity" evidence="15">
    <location>
        <begin position="194"/>
        <end position="212"/>
    </location>
</feature>
<dbReference type="InterPro" id="IPR024647">
    <property type="entry name" value="DNA_pol_a_cat_su_N"/>
</dbReference>
<feature type="domain" description="DNA polymerase alpha catalytic subunit N-terminal" evidence="19">
    <location>
        <begin position="88"/>
        <end position="157"/>
    </location>
</feature>
<feature type="region of interest" description="Disordered" evidence="15">
    <location>
        <begin position="47"/>
        <end position="83"/>
    </location>
</feature>
<dbReference type="EC" id="2.7.7.7" evidence="14"/>
<dbReference type="InterPro" id="IPR023211">
    <property type="entry name" value="DNA_pol_palm_dom_sf"/>
</dbReference>
<evidence type="ECO:0000256" key="2">
    <source>
        <dbReference type="ARBA" id="ARBA00005755"/>
    </source>
</evidence>
<dbReference type="Proteomes" id="UP000032304">
    <property type="component" value="Chromosome 7"/>
</dbReference>
<evidence type="ECO:0000256" key="11">
    <source>
        <dbReference type="ARBA" id="ARBA00023242"/>
    </source>
</evidence>
<keyword evidence="3 14" id="KW-0808">Transferase</keyword>
<evidence type="ECO:0000256" key="5">
    <source>
        <dbReference type="ARBA" id="ARBA00022705"/>
    </source>
</evidence>
<dbReference type="GO" id="GO:0000166">
    <property type="term" value="F:nucleotide binding"/>
    <property type="evidence" value="ECO:0007669"/>
    <property type="project" value="InterPro"/>
</dbReference>
<evidence type="ECO:0000259" key="16">
    <source>
        <dbReference type="Pfam" id="PF00136"/>
    </source>
</evidence>
<dbReference type="Pfam" id="PF03104">
    <property type="entry name" value="DNA_pol_B_exo1"/>
    <property type="match status" value="1"/>
</dbReference>
<feature type="domain" description="DNA-directed DNA polymerase family B exonuclease" evidence="17">
    <location>
        <begin position="560"/>
        <end position="812"/>
    </location>
</feature>
<comment type="catalytic activity">
    <reaction evidence="12 14">
        <text>DNA(n) + a 2'-deoxyribonucleoside 5'-triphosphate = DNA(n+1) + diphosphate</text>
        <dbReference type="Rhea" id="RHEA:22508"/>
        <dbReference type="Rhea" id="RHEA-COMP:17339"/>
        <dbReference type="Rhea" id="RHEA-COMP:17340"/>
        <dbReference type="ChEBI" id="CHEBI:33019"/>
        <dbReference type="ChEBI" id="CHEBI:61560"/>
        <dbReference type="ChEBI" id="CHEBI:173112"/>
        <dbReference type="EC" id="2.7.7.7"/>
    </reaction>
</comment>
<dbReference type="GO" id="GO:0006273">
    <property type="term" value="P:lagging strand elongation"/>
    <property type="evidence" value="ECO:0007669"/>
    <property type="project" value="TreeGrafter"/>
</dbReference>
<organism evidence="20 21">
    <name type="scientific">Gossypium raimondii</name>
    <name type="common">Peruvian cotton</name>
    <name type="synonym">Gossypium klotzschianum subsp. raimondii</name>
    <dbReference type="NCBI Taxonomy" id="29730"/>
    <lineage>
        <taxon>Eukaryota</taxon>
        <taxon>Viridiplantae</taxon>
        <taxon>Streptophyta</taxon>
        <taxon>Embryophyta</taxon>
        <taxon>Tracheophyta</taxon>
        <taxon>Spermatophyta</taxon>
        <taxon>Magnoliopsida</taxon>
        <taxon>eudicotyledons</taxon>
        <taxon>Gunneridae</taxon>
        <taxon>Pentapetalae</taxon>
        <taxon>rosids</taxon>
        <taxon>malvids</taxon>
        <taxon>Malvales</taxon>
        <taxon>Malvaceae</taxon>
        <taxon>Malvoideae</taxon>
        <taxon>Gossypium</taxon>
    </lineage>
</organism>
<keyword evidence="6" id="KW-0479">Metal-binding</keyword>
<dbReference type="InterPro" id="IPR038256">
    <property type="entry name" value="Pol_alpha_znc_sf"/>
</dbReference>
<evidence type="ECO:0000256" key="3">
    <source>
        <dbReference type="ARBA" id="ARBA00022679"/>
    </source>
</evidence>
<keyword evidence="10 14" id="KW-0238">DNA-binding</keyword>
<dbReference type="Pfam" id="PF08996">
    <property type="entry name" value="zf-DNA_Pol"/>
    <property type="match status" value="1"/>
</dbReference>
<dbReference type="CDD" id="cd05532">
    <property type="entry name" value="POLBc_alpha"/>
    <property type="match status" value="1"/>
</dbReference>
<evidence type="ECO:0000259" key="17">
    <source>
        <dbReference type="Pfam" id="PF03104"/>
    </source>
</evidence>
<dbReference type="PRINTS" id="PR00106">
    <property type="entry name" value="DNAPOLB"/>
</dbReference>
<keyword evidence="7" id="KW-0863">Zinc-finger</keyword>
<feature type="domain" description="Zinc finger DNA-directed DNA polymerase family B alpha" evidence="18">
    <location>
        <begin position="1380"/>
        <end position="1584"/>
    </location>
</feature>
<dbReference type="STRING" id="29730.A0A0D2SHQ5"/>
<dbReference type="Gene3D" id="1.10.132.60">
    <property type="entry name" value="DNA polymerase family B, C-terminal domain"/>
    <property type="match status" value="1"/>
</dbReference>
<evidence type="ECO:0000256" key="7">
    <source>
        <dbReference type="ARBA" id="ARBA00022771"/>
    </source>
</evidence>
<dbReference type="GO" id="GO:1902975">
    <property type="term" value="P:mitotic DNA replication initiation"/>
    <property type="evidence" value="ECO:0007669"/>
    <property type="project" value="InterPro"/>
</dbReference>
<evidence type="ECO:0000259" key="19">
    <source>
        <dbReference type="Pfam" id="PF12254"/>
    </source>
</evidence>
<dbReference type="Gene3D" id="3.30.70.2820">
    <property type="match status" value="1"/>
</dbReference>
<protein>
    <recommendedName>
        <fullName evidence="14">DNA polymerase</fullName>
        <ecNumber evidence="14">2.7.7.7</ecNumber>
    </recommendedName>
</protein>
<evidence type="ECO:0000256" key="14">
    <source>
        <dbReference type="RuleBase" id="RU000442"/>
    </source>
</evidence>
<dbReference type="SUPFAM" id="SSF53098">
    <property type="entry name" value="Ribonuclease H-like"/>
    <property type="match status" value="1"/>
</dbReference>
<dbReference type="InterPro" id="IPR043502">
    <property type="entry name" value="DNA/RNA_pol_sf"/>
</dbReference>
<comment type="similarity">
    <text evidence="2 14">Belongs to the DNA polymerase type-B family.</text>
</comment>
<dbReference type="SMART" id="SM00486">
    <property type="entry name" value="POLBc"/>
    <property type="match status" value="1"/>
</dbReference>
<dbReference type="GO" id="GO:0006272">
    <property type="term" value="P:leading strand elongation"/>
    <property type="evidence" value="ECO:0007669"/>
    <property type="project" value="TreeGrafter"/>
</dbReference>
<dbReference type="GO" id="GO:0003697">
    <property type="term" value="F:single-stranded DNA binding"/>
    <property type="evidence" value="ECO:0007669"/>
    <property type="project" value="TreeGrafter"/>
</dbReference>
<dbReference type="PANTHER" id="PTHR45861:SF1">
    <property type="entry name" value="DNA POLYMERASE ALPHA CATALYTIC SUBUNIT"/>
    <property type="match status" value="1"/>
</dbReference>
<keyword evidence="8" id="KW-0862">Zinc</keyword>
<dbReference type="PANTHER" id="PTHR45861">
    <property type="entry name" value="DNA POLYMERASE ALPHA CATALYTIC SUBUNIT"/>
    <property type="match status" value="1"/>
</dbReference>
<dbReference type="Gene3D" id="1.10.3200.20">
    <property type="entry name" value="DNA Polymerase alpha, zinc finger"/>
    <property type="match status" value="1"/>
</dbReference>
<dbReference type="FunFam" id="3.30.420.10:FF:000043">
    <property type="entry name" value="DNA polymerase"/>
    <property type="match status" value="1"/>
</dbReference>
<dbReference type="Gene3D" id="2.40.50.730">
    <property type="match status" value="1"/>
</dbReference>
<feature type="region of interest" description="Disordered" evidence="15">
    <location>
        <begin position="166"/>
        <end position="212"/>
    </location>
</feature>
<keyword evidence="5 14" id="KW-0235">DNA replication</keyword>
<dbReference type="NCBIfam" id="TIGR00592">
    <property type="entry name" value="pol2"/>
    <property type="match status" value="1"/>
</dbReference>
<evidence type="ECO:0000256" key="15">
    <source>
        <dbReference type="SAM" id="MobiDB-lite"/>
    </source>
</evidence>
<evidence type="ECO:0000256" key="6">
    <source>
        <dbReference type="ARBA" id="ARBA00022723"/>
    </source>
</evidence>
<evidence type="ECO:0000256" key="4">
    <source>
        <dbReference type="ARBA" id="ARBA00022695"/>
    </source>
</evidence>
<keyword evidence="11" id="KW-0539">Nucleus</keyword>
<gene>
    <name evidence="20" type="ORF">B456_007G214600</name>
</gene>
<dbReference type="InterPro" id="IPR006172">
    <property type="entry name" value="DNA-dir_DNA_pol_B"/>
</dbReference>
<name>A0A0D2SHQ5_GOSRA</name>
<dbReference type="FunFam" id="1.10.3200.20:FF:000003">
    <property type="entry name" value="DNA polymerase"/>
    <property type="match status" value="1"/>
</dbReference>
<evidence type="ECO:0000256" key="13">
    <source>
        <dbReference type="ARBA" id="ARBA00054627"/>
    </source>
</evidence>
<dbReference type="Gene3D" id="3.30.420.10">
    <property type="entry name" value="Ribonuclease H-like superfamily/Ribonuclease H"/>
    <property type="match status" value="1"/>
</dbReference>
<dbReference type="GO" id="GO:0003682">
    <property type="term" value="F:chromatin binding"/>
    <property type="evidence" value="ECO:0007669"/>
    <property type="project" value="TreeGrafter"/>
</dbReference>
<feature type="domain" description="DNA-directed DNA polymerase family B multifunctional" evidence="16">
    <location>
        <begin position="878"/>
        <end position="1341"/>
    </location>
</feature>
<dbReference type="InterPro" id="IPR006134">
    <property type="entry name" value="DNA-dir_DNA_pol_B_multi_dom"/>
</dbReference>
<sequence>MCSILTGIMISYLEEDRMVKFPNSFPNFTGKNPIEIKGIQQLFHRKKNKKETKSSRLMDFDGPIDQPTDTGGRRRGRGAEAEKRAGALERLRALRQGGRRSDASVPAYLVKLDEPVFDNCDEDAYQEIVNKRRKEAEDFIENDDEYGDFGYGDDGNEVDWTQASHYLSSDDEGSDGGRYSRKKKVEKKEKKENNNNNSSRVSKSSASLSAAAAMMGKQRVSSMFTSSAFNKKGKETDKVKCESIVDDVIKQFAPDESDREHRRRGQNSQLTSVRPFKVAPSVVTSVKSEGELVSEGLNELVEKYPSNNEEAVVESSEIEVDKVEPEVELKVEIVEEKKEEKEGSVLKLNAKISEEKKDEALSATAGWKAVKGDGNGNVNGSVEGINGFTGEGQSEFELDVDGSMPFYILDAHEEFYGANMGTLYLFGKVKVRSGYQSCCVVVKNIQRCVYAIPVSSIFHNEDIVKLEKDAEESKISLSSFQSKLHDMASELKNEVANHLLNLNVSGFTMAPVKRRYAFERSDVPVGENYVLKINYPFKDPPLPSDLKGEKFCALLGTHNSALELFLVKRKVKGPSWLSVSKFSACPAPQRVSWCKYEIIVDSPKDIKVSSSSKKTTEIPPIVVSAINLKTIINERQNVNEIVSASIICCHRAKIDTPMLASEWKKPGLLSHFTVVRKLDGGIFPMGFTKEVTDRNSKAGSNVLVSESSERALLNRLVIELYKLDSDVLVGHNISGFDLDVLLHRAQACKVPSSMWSKVGRLKRSVMPRLTKGSTIYGSGASPGIMSCIAGRLLCDTYLCSRDLLKEVSYSLTQLSKTQLNKDRKEITPQDIPQMFQTSELLMELIEYGETDAWLSMELMFHLSVLPLTRQLTNISGNLWEKTLQGARAQRVEYLLLHAFHAKKYIVPDKFSSHTKGTKVAKRRINHGVENGNSDEVDNNDMNFEEETHNERGKGKKGPAYAGGLVLEPKRGLYDKYVLLLDFNSLYPSIIQEYNICFTTVERFPDGLIRRLPSSKTAGVLPELLKNLVQRRRMVKSWMKNASGIKVQQLDIQQQALKLTANSMYGCLGFSNSRFYAKPLAELITQQGREILQSTVDLVQNNLNLEVIYGDTDSIMVYSGLDDIAKAKAIAGKVIQEVNKKYRCLEIDLDGLYKRMLLLKKKKYAAVKVQFKDGMTYEVIERKGLDMVRRDWSLLSKELGDFCLAQILSGGSCEYVVESIHNSLMKVQEEMRNGQVELQKYIITKTLTKPPEAYPDAKNQPHVQVALRMKQSGYSTGCSAGDTIPYIICCEQGTSSSNSTGIAYRARHPDELKKDEGKWMIDIDYYLSQQIHPVVSRLCASIQGTSPERLADCLGLDSSKFQSKSSVAVSNDTANTLLFAVDDEERYRGCEPLTLLCPSCSATFTCPAVFSSIHTIGEKPKKMQQEESTSNFWRTLRCPQCPEEGDMGRMSPGMIANQVKRQVDGFISMYYRGLMTCDDETCKHTTRSLNLRLFGDSEKGTVCPNYPRCNGHLVRKYTEADLYKQLAYFCYLLDTSRCIEKMDTSARIAVEKELAKVRPVVDLAASTVKRIRDRCAFGWVQINDLIVTF</sequence>
<keyword evidence="9 14" id="KW-0239">DNA-directed DNA polymerase</keyword>
<dbReference type="FunFam" id="3.30.70.2820:FF:000002">
    <property type="entry name" value="DNA polymerase"/>
    <property type="match status" value="1"/>
</dbReference>
<evidence type="ECO:0000256" key="10">
    <source>
        <dbReference type="ARBA" id="ARBA00023125"/>
    </source>
</evidence>
<dbReference type="eggNOG" id="KOG0970">
    <property type="taxonomic scope" value="Eukaryota"/>
</dbReference>
<dbReference type="InterPro" id="IPR045846">
    <property type="entry name" value="POLBc_alpha"/>
</dbReference>